<gene>
    <name evidence="2" type="ORF">GALMADRAFT_682077</name>
</gene>
<keyword evidence="3" id="KW-1185">Reference proteome</keyword>
<feature type="compositionally biased region" description="Polar residues" evidence="1">
    <location>
        <begin position="271"/>
        <end position="283"/>
    </location>
</feature>
<feature type="compositionally biased region" description="Polar residues" evidence="1">
    <location>
        <begin position="460"/>
        <end position="469"/>
    </location>
</feature>
<dbReference type="EMBL" id="KL142368">
    <property type="protein sequence ID" value="KDR83866.1"/>
    <property type="molecule type" value="Genomic_DNA"/>
</dbReference>
<dbReference type="AlphaFoldDB" id="A0A067TL35"/>
<feature type="region of interest" description="Disordered" evidence="1">
    <location>
        <begin position="120"/>
        <end position="232"/>
    </location>
</feature>
<protein>
    <submittedName>
        <fullName evidence="2">Uncharacterized protein</fullName>
    </submittedName>
</protein>
<reference evidence="3" key="1">
    <citation type="journal article" date="2014" name="Proc. Natl. Acad. Sci. U.S.A.">
        <title>Extensive sampling of basidiomycete genomes demonstrates inadequacy of the white-rot/brown-rot paradigm for wood decay fungi.</title>
        <authorList>
            <person name="Riley R."/>
            <person name="Salamov A.A."/>
            <person name="Brown D.W."/>
            <person name="Nagy L.G."/>
            <person name="Floudas D."/>
            <person name="Held B.W."/>
            <person name="Levasseur A."/>
            <person name="Lombard V."/>
            <person name="Morin E."/>
            <person name="Otillar R."/>
            <person name="Lindquist E.A."/>
            <person name="Sun H."/>
            <person name="LaButti K.M."/>
            <person name="Schmutz J."/>
            <person name="Jabbour D."/>
            <person name="Luo H."/>
            <person name="Baker S.E."/>
            <person name="Pisabarro A.G."/>
            <person name="Walton J.D."/>
            <person name="Blanchette R.A."/>
            <person name="Henrissat B."/>
            <person name="Martin F."/>
            <person name="Cullen D."/>
            <person name="Hibbett D.S."/>
            <person name="Grigoriev I.V."/>
        </authorList>
    </citation>
    <scope>NUCLEOTIDE SEQUENCE [LARGE SCALE GENOMIC DNA]</scope>
    <source>
        <strain evidence="3">CBS 339.88</strain>
    </source>
</reference>
<evidence type="ECO:0000313" key="3">
    <source>
        <dbReference type="Proteomes" id="UP000027222"/>
    </source>
</evidence>
<organism evidence="2 3">
    <name type="scientific">Galerina marginata (strain CBS 339.88)</name>
    <dbReference type="NCBI Taxonomy" id="685588"/>
    <lineage>
        <taxon>Eukaryota</taxon>
        <taxon>Fungi</taxon>
        <taxon>Dikarya</taxon>
        <taxon>Basidiomycota</taxon>
        <taxon>Agaricomycotina</taxon>
        <taxon>Agaricomycetes</taxon>
        <taxon>Agaricomycetidae</taxon>
        <taxon>Agaricales</taxon>
        <taxon>Agaricineae</taxon>
        <taxon>Strophariaceae</taxon>
        <taxon>Galerina</taxon>
    </lineage>
</organism>
<feature type="region of interest" description="Disordered" evidence="1">
    <location>
        <begin position="303"/>
        <end position="333"/>
    </location>
</feature>
<dbReference type="HOGENOM" id="CLU_513918_0_0_1"/>
<feature type="compositionally biased region" description="Low complexity" evidence="1">
    <location>
        <begin position="167"/>
        <end position="179"/>
    </location>
</feature>
<feature type="compositionally biased region" description="Polar residues" evidence="1">
    <location>
        <begin position="120"/>
        <end position="135"/>
    </location>
</feature>
<accession>A0A067TL35</accession>
<feature type="compositionally biased region" description="Polar residues" evidence="1">
    <location>
        <begin position="70"/>
        <end position="90"/>
    </location>
</feature>
<proteinExistence type="predicted"/>
<sequence>MQYFFTMHLGMPLFFCISIPHTFVSRQLQLRYLPSFLNILNNCIKVMKSVSFLRNTWKKWESKTSDNRDTQQISSPQEPQKAPYSQSTTVTGRSLNARVKHLPVDTSTIFQIEGSWQPYEQHQPSSPMYSQFTQNRSDRTLVHRESGRFDLNATYRARGGPSHDSFKSPSSSSLSLQAPPKTPPKIPSSSAPWLATREKGEARAADLYSPTHDRHSPRSPPSSPRSPSLPSFKLLPPIDLNYGPGSKIDNLLEGISCKCVPPTHSRDSSRCPRNTVSEAQDSMTPPRITDTLQLSSKTVHAVLDPSNNGKPRRFYRNAGSSTPHLPYKDRVGPSIKSDLSTCSVDSSETGPFPLSLFPVPPPLIVRKKIPAPLILQPRLPSSAQSSRDSTPVGTPTTPRFQHPSSPPQSSTASPTKKFYLSRSSTSFSPPPFSPPNSPLPKPPIALDGCPKSSDRAVGTLRNTQSNANLRDSLPFSARHRLTSSEPISDQTSLPIKRPTKPRRAERPKNIQAYMNMEELTSEGVQWGYAL</sequence>
<feature type="compositionally biased region" description="Low complexity" evidence="1">
    <location>
        <begin position="407"/>
        <end position="427"/>
    </location>
</feature>
<feature type="compositionally biased region" description="Basic and acidic residues" evidence="1">
    <location>
        <begin position="136"/>
        <end position="148"/>
    </location>
</feature>
<feature type="compositionally biased region" description="Polar residues" evidence="1">
    <location>
        <begin position="483"/>
        <end position="493"/>
    </location>
</feature>
<feature type="region of interest" description="Disordered" evidence="1">
    <location>
        <begin position="262"/>
        <end position="286"/>
    </location>
</feature>
<name>A0A067TL35_GALM3</name>
<evidence type="ECO:0000313" key="2">
    <source>
        <dbReference type="EMBL" id="KDR83866.1"/>
    </source>
</evidence>
<feature type="compositionally biased region" description="Polar residues" evidence="1">
    <location>
        <begin position="379"/>
        <end position="399"/>
    </location>
</feature>
<evidence type="ECO:0000256" key="1">
    <source>
        <dbReference type="SAM" id="MobiDB-lite"/>
    </source>
</evidence>
<feature type="region of interest" description="Disordered" evidence="1">
    <location>
        <begin position="63"/>
        <end position="90"/>
    </location>
</feature>
<dbReference type="OrthoDB" id="3064491at2759"/>
<dbReference type="Proteomes" id="UP000027222">
    <property type="component" value="Unassembled WGS sequence"/>
</dbReference>
<feature type="compositionally biased region" description="Pro residues" evidence="1">
    <location>
        <begin position="428"/>
        <end position="443"/>
    </location>
</feature>
<feature type="region of interest" description="Disordered" evidence="1">
    <location>
        <begin position="377"/>
        <end position="506"/>
    </location>
</feature>